<dbReference type="CDD" id="cd02209">
    <property type="entry name" value="cupin_XRE_C"/>
    <property type="match status" value="1"/>
</dbReference>
<dbReference type="EMBL" id="JACJID010000001">
    <property type="protein sequence ID" value="MBA8923424.1"/>
    <property type="molecule type" value="Genomic_DNA"/>
</dbReference>
<name>A0ABR6BA00_9PSEU</name>
<comment type="caution">
    <text evidence="3">The sequence shown here is derived from an EMBL/GenBank/DDBJ whole genome shotgun (WGS) entry which is preliminary data.</text>
</comment>
<keyword evidence="4" id="KW-1185">Reference proteome</keyword>
<reference evidence="3 4" key="1">
    <citation type="submission" date="2020-08" db="EMBL/GenBank/DDBJ databases">
        <title>Genomic Encyclopedia of Archaeal and Bacterial Type Strains, Phase II (KMG-II): from individual species to whole genera.</title>
        <authorList>
            <person name="Goeker M."/>
        </authorList>
    </citation>
    <scope>NUCLEOTIDE SEQUENCE [LARGE SCALE GENOMIC DNA]</scope>
    <source>
        <strain evidence="3 4">DSM 43850</strain>
    </source>
</reference>
<dbReference type="Pfam" id="PF07883">
    <property type="entry name" value="Cupin_2"/>
    <property type="match status" value="1"/>
</dbReference>
<dbReference type="Gene3D" id="2.60.120.10">
    <property type="entry name" value="Jelly Rolls"/>
    <property type="match status" value="1"/>
</dbReference>
<dbReference type="Pfam" id="PF01381">
    <property type="entry name" value="HTH_3"/>
    <property type="match status" value="1"/>
</dbReference>
<accession>A0ABR6BA00</accession>
<dbReference type="Gene3D" id="1.10.260.40">
    <property type="entry name" value="lambda repressor-like DNA-binding domains"/>
    <property type="match status" value="1"/>
</dbReference>
<feature type="domain" description="HTH cro/C1-type" evidence="2">
    <location>
        <begin position="21"/>
        <end position="75"/>
    </location>
</feature>
<dbReference type="RefSeq" id="WP_081789551.1">
    <property type="nucleotide sequence ID" value="NZ_BAAABQ010000063.1"/>
</dbReference>
<gene>
    <name evidence="3" type="ORF">BC739_000621</name>
</gene>
<evidence type="ECO:0000259" key="2">
    <source>
        <dbReference type="PROSITE" id="PS50943"/>
    </source>
</evidence>
<organism evidence="3 4">
    <name type="scientific">Kutzneria viridogrisea</name>
    <dbReference type="NCBI Taxonomy" id="47990"/>
    <lineage>
        <taxon>Bacteria</taxon>
        <taxon>Bacillati</taxon>
        <taxon>Actinomycetota</taxon>
        <taxon>Actinomycetes</taxon>
        <taxon>Pseudonocardiales</taxon>
        <taxon>Pseudonocardiaceae</taxon>
        <taxon>Kutzneria</taxon>
    </lineage>
</organism>
<dbReference type="InterPro" id="IPR014710">
    <property type="entry name" value="RmlC-like_jellyroll"/>
</dbReference>
<dbReference type="SUPFAM" id="SSF47413">
    <property type="entry name" value="lambda repressor-like DNA-binding domains"/>
    <property type="match status" value="1"/>
</dbReference>
<dbReference type="InterPro" id="IPR050807">
    <property type="entry name" value="TransReg_Diox_bact_type"/>
</dbReference>
<evidence type="ECO:0000313" key="3">
    <source>
        <dbReference type="EMBL" id="MBA8923424.1"/>
    </source>
</evidence>
<sequence length="192" mass="20681">MQSEDDSFPAQMMVDRMARALRRHRELNNLSLGDLSKATGLSKTSLARLEAGEGNPSLETLWRLGRALGLSVGQLLDAAETGEATVLRHGDGPVVVSGFGMRGRLLHTDHSRHRTEIFELDLPPGSEFRGEAHEAGTREAVYCLEGQVRCGPAEQPLTLEVGDTAYFDGNNVHVYAAGPGGGRALLIMSYPA</sequence>
<dbReference type="CDD" id="cd00093">
    <property type="entry name" value="HTH_XRE"/>
    <property type="match status" value="1"/>
</dbReference>
<dbReference type="InterPro" id="IPR011051">
    <property type="entry name" value="RmlC_Cupin_sf"/>
</dbReference>
<dbReference type="PROSITE" id="PS50943">
    <property type="entry name" value="HTH_CROC1"/>
    <property type="match status" value="1"/>
</dbReference>
<dbReference type="SUPFAM" id="SSF51182">
    <property type="entry name" value="RmlC-like cupins"/>
    <property type="match status" value="1"/>
</dbReference>
<evidence type="ECO:0000256" key="1">
    <source>
        <dbReference type="ARBA" id="ARBA00023125"/>
    </source>
</evidence>
<dbReference type="InterPro" id="IPR010982">
    <property type="entry name" value="Lambda_DNA-bd_dom_sf"/>
</dbReference>
<protein>
    <submittedName>
        <fullName evidence="3">Transcriptional regulator with XRE-family HTH domain</fullName>
    </submittedName>
</protein>
<keyword evidence="1" id="KW-0238">DNA-binding</keyword>
<proteinExistence type="predicted"/>
<dbReference type="PANTHER" id="PTHR46797">
    <property type="entry name" value="HTH-TYPE TRANSCRIPTIONAL REGULATOR"/>
    <property type="match status" value="1"/>
</dbReference>
<dbReference type="Proteomes" id="UP000517916">
    <property type="component" value="Unassembled WGS sequence"/>
</dbReference>
<evidence type="ECO:0000313" key="4">
    <source>
        <dbReference type="Proteomes" id="UP000517916"/>
    </source>
</evidence>
<dbReference type="InterPro" id="IPR001387">
    <property type="entry name" value="Cro/C1-type_HTH"/>
</dbReference>
<dbReference type="InterPro" id="IPR013096">
    <property type="entry name" value="Cupin_2"/>
</dbReference>
<dbReference type="SMART" id="SM00530">
    <property type="entry name" value="HTH_XRE"/>
    <property type="match status" value="1"/>
</dbReference>
<dbReference type="PANTHER" id="PTHR46797:SF1">
    <property type="entry name" value="METHYLPHOSPHONATE SYNTHASE"/>
    <property type="match status" value="1"/>
</dbReference>